<keyword evidence="2 3" id="KW-0040">ANK repeat</keyword>
<dbReference type="STRING" id="74557.A0A1V9YS97"/>
<evidence type="ECO:0000313" key="4">
    <source>
        <dbReference type="EMBL" id="OQR88699.1"/>
    </source>
</evidence>
<feature type="repeat" description="ANK" evidence="3">
    <location>
        <begin position="563"/>
        <end position="595"/>
    </location>
</feature>
<reference evidence="4 5" key="1">
    <citation type="journal article" date="2014" name="Genome Biol. Evol.">
        <title>The secreted proteins of Achlya hypogyna and Thraustotheca clavata identify the ancestral oomycete secretome and reveal gene acquisitions by horizontal gene transfer.</title>
        <authorList>
            <person name="Misner I."/>
            <person name="Blouin N."/>
            <person name="Leonard G."/>
            <person name="Richards T.A."/>
            <person name="Lane C.E."/>
        </authorList>
    </citation>
    <scope>NUCLEOTIDE SEQUENCE [LARGE SCALE GENOMIC DNA]</scope>
    <source>
        <strain evidence="4 5">ATCC 34112</strain>
    </source>
</reference>
<gene>
    <name evidence="4" type="ORF">THRCLA_10153</name>
</gene>
<dbReference type="PROSITE" id="PS50297">
    <property type="entry name" value="ANK_REP_REGION"/>
    <property type="match status" value="5"/>
</dbReference>
<dbReference type="PROSITE" id="PS50088">
    <property type="entry name" value="ANK_REPEAT"/>
    <property type="match status" value="7"/>
</dbReference>
<dbReference type="Pfam" id="PF00023">
    <property type="entry name" value="Ank"/>
    <property type="match status" value="1"/>
</dbReference>
<dbReference type="PANTHER" id="PTHR24123:SF33">
    <property type="entry name" value="PROTEIN HOS4"/>
    <property type="match status" value="1"/>
</dbReference>
<feature type="repeat" description="ANK" evidence="3">
    <location>
        <begin position="530"/>
        <end position="562"/>
    </location>
</feature>
<dbReference type="InterPro" id="IPR051165">
    <property type="entry name" value="Multifunctional_ANK_Repeat"/>
</dbReference>
<dbReference type="Proteomes" id="UP000243217">
    <property type="component" value="Unassembled WGS sequence"/>
</dbReference>
<evidence type="ECO:0000256" key="2">
    <source>
        <dbReference type="ARBA" id="ARBA00023043"/>
    </source>
</evidence>
<comment type="caution">
    <text evidence="4">The sequence shown here is derived from an EMBL/GenBank/DDBJ whole genome shotgun (WGS) entry which is preliminary data.</text>
</comment>
<dbReference type="Gene3D" id="1.25.40.20">
    <property type="entry name" value="Ankyrin repeat-containing domain"/>
    <property type="match status" value="5"/>
</dbReference>
<sequence>MVIKRKVNYQDDDKLLFQAQSIIALRCTKANGRYFVAQLLDDVTQSMLDHSNANVNVLYYDKQRNGKFKLRNYDVAPVRSIMCVIQLVEVNDNEFEIPCRYQYRVTSGNGITKILGKLIKPKKPTEKKSPPPKKLKISKNLPAAKGKCFGHVDDLIVDDEMHGNHDFREMVHDVLSSSKEVIRAVLTKNYTLLESLTTPSSPHIVYIHSLFAFRSVGIQKCALEYAIENNDVKFIELLLGTKDKEFNFATKPSTSLLSGMYELELQEPNDSSNKASNLKKKAAMALSQEHKHDSIQLQISDYHTFSTALWMKSLDILSLFYPGDALIQSAPMIITKLLHYGNIDVAAKLIEKLAIHGQAGYTPLHLQALQPTPIGSVLKEDILKKSDHGVTPLHLAALSIYPARLQDYLKIIDPKDLNCSDKSDWKPIHYATVNPSPHSIKILLHVNGNLNSKCKEGTPLHLACQYGHLDKIQLMLIHIPKQEVSSYLECYNHSGYRPLHIAAKYGFTSILNLLIDYGASVRGVTKPEANKMTALAIAAEAGHLECVTTLLNHGAPVDAVDKMYRTSLMYAVMNGHATIAKELLNRNANANAADKSRNTVMHYAASYGWLSCVKLLLSIGAESWSFNDTGLTPQVYAGLLCRYDVSHFLLDHLNDRSIDYENDDGATPLSLQCQYGKSVEEITYLLSKGADPNHCTKLMMYPLQQILLRMAKESVDEKPLFVDILRQLIARGAHTSGFNLEINRSPLVLAIQAKSKEVFDILLPLSIVTDDIWVTVIKSQYCQDLLETLIKSPHKISNGGPVLNAVATTCRFDPLPLSLFEKLLSKMNDIENAFLHYDDNGNVPIFTVMKNLRNGYGMFTFGQVKDTDYATKDLAASELFKIYLEKTKDITNLVGIGPLIDGKRYATTENLLHLAASHRSISTSLGKTLPETWKGINVLDTILQLKWPLHQVNADYNGSTPLQLAISRENIAGATKLIEMGADVNYVSTGISFNSPLPLWCAFQTKNAKLVELLLKRGANPSLTIARNQETLLHHAFKMGSENTACLQLLLDYGADVCAVDSQGRTPLSLAIISRKTVNCTKYFDGDLDYYGWKNSAVGDEFDFACPPTGFGFGFGSQTYLDGGNLDMLLSDKNIAKAIEITDNDGLTCFDHAKQRDDIHLQQVLRILSKKTIKQIPTQSLPTYQEVHDAICKRYWQLVFVQITNLIGSNRNSVLSQMDENRETLLHVLARKHIYMDKYERTIAFLLVEAGVDVTVVNTKQQTAMHVAAALGKLPFCRFYLYHAPQLLDQLSFDGNSPLLEAMTLIDVELTGTDALIYFIRQGANINIKNLSGHSALSLYIDRIVELYCIDEVKLLRIIQRVVERGADINGLFTTTNGKICSRHGSIKPRLTLLIRALYVRSTYLRQELLVMLLTYQCNRMEVDDDGNS</sequence>
<evidence type="ECO:0000313" key="5">
    <source>
        <dbReference type="Proteomes" id="UP000243217"/>
    </source>
</evidence>
<name>A0A1V9YS97_9STRA</name>
<dbReference type="OrthoDB" id="2017365at2759"/>
<accession>A0A1V9YS97</accession>
<protein>
    <submittedName>
        <fullName evidence="4">Uncharacterized protein</fullName>
    </submittedName>
</protein>
<feature type="repeat" description="ANK" evidence="3">
    <location>
        <begin position="1028"/>
        <end position="1062"/>
    </location>
</feature>
<feature type="non-terminal residue" evidence="4">
    <location>
        <position position="1429"/>
    </location>
</feature>
<dbReference type="InterPro" id="IPR036770">
    <property type="entry name" value="Ankyrin_rpt-contain_sf"/>
</dbReference>
<dbReference type="SMART" id="SM00248">
    <property type="entry name" value="ANK"/>
    <property type="match status" value="18"/>
</dbReference>
<dbReference type="InterPro" id="IPR002110">
    <property type="entry name" value="Ankyrin_rpt"/>
</dbReference>
<evidence type="ECO:0000256" key="1">
    <source>
        <dbReference type="ARBA" id="ARBA00022737"/>
    </source>
</evidence>
<dbReference type="PANTHER" id="PTHR24123">
    <property type="entry name" value="ANKYRIN REPEAT-CONTAINING"/>
    <property type="match status" value="1"/>
</dbReference>
<feature type="repeat" description="ANK" evidence="3">
    <location>
        <begin position="596"/>
        <end position="628"/>
    </location>
</feature>
<dbReference type="EMBL" id="JNBS01003052">
    <property type="protein sequence ID" value="OQR88699.1"/>
    <property type="molecule type" value="Genomic_DNA"/>
</dbReference>
<feature type="repeat" description="ANK" evidence="3">
    <location>
        <begin position="957"/>
        <end position="989"/>
    </location>
</feature>
<evidence type="ECO:0000256" key="3">
    <source>
        <dbReference type="PROSITE-ProRule" id="PRU00023"/>
    </source>
</evidence>
<proteinExistence type="predicted"/>
<organism evidence="4 5">
    <name type="scientific">Thraustotheca clavata</name>
    <dbReference type="NCBI Taxonomy" id="74557"/>
    <lineage>
        <taxon>Eukaryota</taxon>
        <taxon>Sar</taxon>
        <taxon>Stramenopiles</taxon>
        <taxon>Oomycota</taxon>
        <taxon>Saprolegniomycetes</taxon>
        <taxon>Saprolegniales</taxon>
        <taxon>Achlyaceae</taxon>
        <taxon>Thraustotheca</taxon>
    </lineage>
</organism>
<keyword evidence="1" id="KW-0677">Repeat</keyword>
<keyword evidence="5" id="KW-1185">Reference proteome</keyword>
<feature type="repeat" description="ANK" evidence="3">
    <location>
        <begin position="494"/>
        <end position="526"/>
    </location>
</feature>
<dbReference type="Pfam" id="PF12796">
    <property type="entry name" value="Ank_2"/>
    <property type="match status" value="3"/>
</dbReference>
<feature type="repeat" description="ANK" evidence="3">
    <location>
        <begin position="664"/>
        <end position="697"/>
    </location>
</feature>
<dbReference type="SUPFAM" id="SSF48403">
    <property type="entry name" value="Ankyrin repeat"/>
    <property type="match status" value="4"/>
</dbReference>